<evidence type="ECO:0000256" key="2">
    <source>
        <dbReference type="ARBA" id="ARBA00022840"/>
    </source>
</evidence>
<protein>
    <recommendedName>
        <fullName evidence="3">Protein kinase domain-containing protein</fullName>
    </recommendedName>
</protein>
<dbReference type="SUPFAM" id="SSF56112">
    <property type="entry name" value="Protein kinase-like (PK-like)"/>
    <property type="match status" value="1"/>
</dbReference>
<reference evidence="5" key="1">
    <citation type="journal article" date="2012" name="Science">
        <title>The Paleozoic origin of enzymatic lignin decomposition reconstructed from 31 fungal genomes.</title>
        <authorList>
            <person name="Floudas D."/>
            <person name="Binder M."/>
            <person name="Riley R."/>
            <person name="Barry K."/>
            <person name="Blanchette R.A."/>
            <person name="Henrissat B."/>
            <person name="Martinez A.T."/>
            <person name="Otillar R."/>
            <person name="Spatafora J.W."/>
            <person name="Yadav J.S."/>
            <person name="Aerts A."/>
            <person name="Benoit I."/>
            <person name="Boyd A."/>
            <person name="Carlson A."/>
            <person name="Copeland A."/>
            <person name="Coutinho P.M."/>
            <person name="de Vries R.P."/>
            <person name="Ferreira P."/>
            <person name="Findley K."/>
            <person name="Foster B."/>
            <person name="Gaskell J."/>
            <person name="Glotzer D."/>
            <person name="Gorecki P."/>
            <person name="Heitman J."/>
            <person name="Hesse C."/>
            <person name="Hori C."/>
            <person name="Igarashi K."/>
            <person name="Jurgens J.A."/>
            <person name="Kallen N."/>
            <person name="Kersten P."/>
            <person name="Kohler A."/>
            <person name="Kuees U."/>
            <person name="Kumar T.K.A."/>
            <person name="Kuo A."/>
            <person name="LaButti K."/>
            <person name="Larrondo L.F."/>
            <person name="Lindquist E."/>
            <person name="Ling A."/>
            <person name="Lombard V."/>
            <person name="Lucas S."/>
            <person name="Lundell T."/>
            <person name="Martin R."/>
            <person name="McLaughlin D.J."/>
            <person name="Morgenstern I."/>
            <person name="Morin E."/>
            <person name="Murat C."/>
            <person name="Nagy L.G."/>
            <person name="Nolan M."/>
            <person name="Ohm R.A."/>
            <person name="Patyshakuliyeva A."/>
            <person name="Rokas A."/>
            <person name="Ruiz-Duenas F.J."/>
            <person name="Sabat G."/>
            <person name="Salamov A."/>
            <person name="Samejima M."/>
            <person name="Schmutz J."/>
            <person name="Slot J.C."/>
            <person name="St John F."/>
            <person name="Stenlid J."/>
            <person name="Sun H."/>
            <person name="Sun S."/>
            <person name="Syed K."/>
            <person name="Tsang A."/>
            <person name="Wiebenga A."/>
            <person name="Young D."/>
            <person name="Pisabarro A."/>
            <person name="Eastwood D.C."/>
            <person name="Martin F."/>
            <person name="Cullen D."/>
            <person name="Grigoriev I.V."/>
            <person name="Hibbett D.S."/>
        </authorList>
    </citation>
    <scope>NUCLEOTIDE SEQUENCE [LARGE SCALE GENOMIC DNA]</scope>
    <source>
        <strain evidence="5">RWD-64-598 SS2</strain>
    </source>
</reference>
<organism evidence="4 5">
    <name type="scientific">Coniophora puteana (strain RWD-64-598)</name>
    <name type="common">Brown rot fungus</name>
    <dbReference type="NCBI Taxonomy" id="741705"/>
    <lineage>
        <taxon>Eukaryota</taxon>
        <taxon>Fungi</taxon>
        <taxon>Dikarya</taxon>
        <taxon>Basidiomycota</taxon>
        <taxon>Agaricomycotina</taxon>
        <taxon>Agaricomycetes</taxon>
        <taxon>Agaricomycetidae</taxon>
        <taxon>Boletales</taxon>
        <taxon>Coniophorineae</taxon>
        <taxon>Coniophoraceae</taxon>
        <taxon>Coniophora</taxon>
    </lineage>
</organism>
<dbReference type="InterPro" id="IPR011009">
    <property type="entry name" value="Kinase-like_dom_sf"/>
</dbReference>
<dbReference type="AlphaFoldDB" id="A0A5M3MWV7"/>
<dbReference type="Gene3D" id="1.10.510.10">
    <property type="entry name" value="Transferase(Phosphotransferase) domain 1"/>
    <property type="match status" value="1"/>
</dbReference>
<gene>
    <name evidence="4" type="ORF">CONPUDRAFT_136476</name>
</gene>
<dbReference type="PROSITE" id="PS50011">
    <property type="entry name" value="PROTEIN_KINASE_DOM"/>
    <property type="match status" value="1"/>
</dbReference>
<dbReference type="GO" id="GO:0035556">
    <property type="term" value="P:intracellular signal transduction"/>
    <property type="evidence" value="ECO:0007669"/>
    <property type="project" value="TreeGrafter"/>
</dbReference>
<sequence>MHEIGDEEQFWVDHYEWLKASGYELRSRWAPGWTASWKTAPKKDKRLCDDYQFMPHAQLMDATRISDHKRVLLKLLRPSYSRYEQEIQAFFSEEPRASNPRNHCIPLLETLNVPDEDGAHILVMPILRKYDSPAFDTIGEALGCIQQIFEGLQFMHHNNVAHRDISSFNLMMDDSMFMEEFHPANPKYTRDLTRSARYTSRTWKCPKYYLIDFGLSRRFQEGEPHIDIRVLGGIKTVPEARSNDPYDPFHADIYCLGHWVQEEFIKARNGFEFLQPLTNDMTQEDASKRPSIDEAVSRLQNVIQGLSAWKLRSRVSKRRGNPIIGLARLIKHWPNRVVYICSQRPAIPVL</sequence>
<accession>A0A5M3MWV7</accession>
<dbReference type="PANTHER" id="PTHR24346:SF30">
    <property type="entry name" value="MATERNAL EMBRYONIC LEUCINE ZIPPER KINASE"/>
    <property type="match status" value="1"/>
</dbReference>
<dbReference type="GO" id="GO:0005524">
    <property type="term" value="F:ATP binding"/>
    <property type="evidence" value="ECO:0007669"/>
    <property type="project" value="UniProtKB-KW"/>
</dbReference>
<dbReference type="GO" id="GO:0005737">
    <property type="term" value="C:cytoplasm"/>
    <property type="evidence" value="ECO:0007669"/>
    <property type="project" value="TreeGrafter"/>
</dbReference>
<dbReference type="EMBL" id="JH711576">
    <property type="protein sequence ID" value="EIW83477.1"/>
    <property type="molecule type" value="Genomic_DNA"/>
</dbReference>
<evidence type="ECO:0000313" key="5">
    <source>
        <dbReference type="Proteomes" id="UP000053558"/>
    </source>
</evidence>
<dbReference type="OMA" id="THHERWW"/>
<dbReference type="GO" id="GO:0004674">
    <property type="term" value="F:protein serine/threonine kinase activity"/>
    <property type="evidence" value="ECO:0007669"/>
    <property type="project" value="TreeGrafter"/>
</dbReference>
<dbReference type="InterPro" id="IPR000719">
    <property type="entry name" value="Prot_kinase_dom"/>
</dbReference>
<dbReference type="RefSeq" id="XP_007767224.1">
    <property type="nucleotide sequence ID" value="XM_007769034.1"/>
</dbReference>
<feature type="domain" description="Protein kinase" evidence="3">
    <location>
        <begin position="23"/>
        <end position="324"/>
    </location>
</feature>
<comment type="caution">
    <text evidence="4">The sequence shown here is derived from an EMBL/GenBank/DDBJ whole genome shotgun (WGS) entry which is preliminary data.</text>
</comment>
<dbReference type="Proteomes" id="UP000053558">
    <property type="component" value="Unassembled WGS sequence"/>
</dbReference>
<keyword evidence="2" id="KW-0067">ATP-binding</keyword>
<keyword evidence="5" id="KW-1185">Reference proteome</keyword>
<name>A0A5M3MWV7_CONPW</name>
<evidence type="ECO:0000259" key="3">
    <source>
        <dbReference type="PROSITE" id="PS50011"/>
    </source>
</evidence>
<keyword evidence="1" id="KW-0547">Nucleotide-binding</keyword>
<dbReference type="GeneID" id="19200908"/>
<dbReference type="OrthoDB" id="5987198at2759"/>
<dbReference type="SMART" id="SM00220">
    <property type="entry name" value="S_TKc"/>
    <property type="match status" value="1"/>
</dbReference>
<dbReference type="KEGG" id="cput:CONPUDRAFT_136476"/>
<dbReference type="PANTHER" id="PTHR24346">
    <property type="entry name" value="MAP/MICROTUBULE AFFINITY-REGULATING KINASE"/>
    <property type="match status" value="1"/>
</dbReference>
<evidence type="ECO:0000256" key="1">
    <source>
        <dbReference type="ARBA" id="ARBA00022741"/>
    </source>
</evidence>
<evidence type="ECO:0000313" key="4">
    <source>
        <dbReference type="EMBL" id="EIW83477.1"/>
    </source>
</evidence>
<proteinExistence type="predicted"/>